<accession>A0A9P4XDE2</accession>
<keyword evidence="3" id="KW-1185">Reference proteome</keyword>
<name>A0A9P4XDE2_9HYPO</name>
<evidence type="ECO:0000313" key="3">
    <source>
        <dbReference type="Proteomes" id="UP000801864"/>
    </source>
</evidence>
<evidence type="ECO:0000313" key="2">
    <source>
        <dbReference type="EMBL" id="KAF3068136.1"/>
    </source>
</evidence>
<protein>
    <submittedName>
        <fullName evidence="2">Uncharacterized protein</fullName>
    </submittedName>
</protein>
<comment type="caution">
    <text evidence="2">The sequence shown here is derived from an EMBL/GenBank/DDBJ whole genome shotgun (WGS) entry which is preliminary data.</text>
</comment>
<gene>
    <name evidence="2" type="ORF">CFAM422_008006</name>
</gene>
<feature type="region of interest" description="Disordered" evidence="1">
    <location>
        <begin position="16"/>
        <end position="46"/>
    </location>
</feature>
<organism evidence="2 3">
    <name type="scientific">Trichoderma lentiforme</name>
    <dbReference type="NCBI Taxonomy" id="1567552"/>
    <lineage>
        <taxon>Eukaryota</taxon>
        <taxon>Fungi</taxon>
        <taxon>Dikarya</taxon>
        <taxon>Ascomycota</taxon>
        <taxon>Pezizomycotina</taxon>
        <taxon>Sordariomycetes</taxon>
        <taxon>Hypocreomycetidae</taxon>
        <taxon>Hypocreales</taxon>
        <taxon>Hypocreaceae</taxon>
        <taxon>Trichoderma</taxon>
    </lineage>
</organism>
<feature type="compositionally biased region" description="Polar residues" evidence="1">
    <location>
        <begin position="32"/>
        <end position="46"/>
    </location>
</feature>
<reference evidence="2 3" key="1">
    <citation type="submission" date="2018-06" db="EMBL/GenBank/DDBJ databases">
        <title>Genome analysis of cellulolytic fungus Trichoderma lentiforme CFAM-422.</title>
        <authorList>
            <person name="Steindorff A.S."/>
            <person name="Formighieri E.F."/>
            <person name="Midorikawa G.E.O."/>
            <person name="Tamietti M.S."/>
            <person name="Ramos E.Z."/>
            <person name="Silva A.S."/>
            <person name="Bon E.P.S."/>
            <person name="Mendes T.D."/>
            <person name="Damaso M.C.T."/>
            <person name="Favaro L.C.L."/>
        </authorList>
    </citation>
    <scope>NUCLEOTIDE SEQUENCE [LARGE SCALE GENOMIC DNA]</scope>
    <source>
        <strain evidence="2 3">CFAM-422</strain>
    </source>
</reference>
<dbReference type="EMBL" id="QLNT01000014">
    <property type="protein sequence ID" value="KAF3068136.1"/>
    <property type="molecule type" value="Genomic_DNA"/>
</dbReference>
<dbReference type="AlphaFoldDB" id="A0A9P4XDE2"/>
<dbReference type="Proteomes" id="UP000801864">
    <property type="component" value="Unassembled WGS sequence"/>
</dbReference>
<sequence length="213" mass="23716">MMPLFDIAYLVQQQNRQAAATHEAPIPPSAPRRSNTRSMDDQQSNDARQQYYQLHREPIQRPCPELRDAGSDIDTKVHLYDEVAPNEDNNTVRDNHDSTLYCKNQYSAEQAEFDDYIERPSPTIDHKAERAAARDYINVTTAALPTASSVALIFSLPNFALAFILVLSYEDSLAICGSGGRKVPRVTTDIPSISTLLLNVTGSEIEEDSSMAL</sequence>
<evidence type="ECO:0000256" key="1">
    <source>
        <dbReference type="SAM" id="MobiDB-lite"/>
    </source>
</evidence>
<proteinExistence type="predicted"/>